<dbReference type="PANTHER" id="PTHR33129">
    <property type="entry name" value="PROTEIN KINASE DOMAIN-CONTAINING PROTEIN-RELATED"/>
    <property type="match status" value="1"/>
</dbReference>
<dbReference type="Proteomes" id="UP001153069">
    <property type="component" value="Unassembled WGS sequence"/>
</dbReference>
<gene>
    <name evidence="1" type="ORF">SEMRO_40_G024960.1</name>
</gene>
<reference evidence="1" key="1">
    <citation type="submission" date="2020-06" db="EMBL/GenBank/DDBJ databases">
        <authorList>
            <consortium name="Plant Systems Biology data submission"/>
        </authorList>
    </citation>
    <scope>NUCLEOTIDE SEQUENCE</scope>
    <source>
        <strain evidence="1">D6</strain>
    </source>
</reference>
<comment type="caution">
    <text evidence="1">The sequence shown here is derived from an EMBL/GenBank/DDBJ whole genome shotgun (WGS) entry which is preliminary data.</text>
</comment>
<evidence type="ECO:0000313" key="1">
    <source>
        <dbReference type="EMBL" id="CAB9498567.1"/>
    </source>
</evidence>
<accession>A0A9N8H3J9</accession>
<proteinExistence type="predicted"/>
<name>A0A9N8H3J9_9STRA</name>
<dbReference type="EMBL" id="CAICTM010000040">
    <property type="protein sequence ID" value="CAB9498567.1"/>
    <property type="molecule type" value="Genomic_DNA"/>
</dbReference>
<dbReference type="InterPro" id="IPR052980">
    <property type="entry name" value="Crinkler_effector"/>
</dbReference>
<dbReference type="AlphaFoldDB" id="A0A9N8H3J9"/>
<organism evidence="1 2">
    <name type="scientific">Seminavis robusta</name>
    <dbReference type="NCBI Taxonomy" id="568900"/>
    <lineage>
        <taxon>Eukaryota</taxon>
        <taxon>Sar</taxon>
        <taxon>Stramenopiles</taxon>
        <taxon>Ochrophyta</taxon>
        <taxon>Bacillariophyta</taxon>
        <taxon>Bacillariophyceae</taxon>
        <taxon>Bacillariophycidae</taxon>
        <taxon>Naviculales</taxon>
        <taxon>Naviculaceae</taxon>
        <taxon>Seminavis</taxon>
    </lineage>
</organism>
<sequence length="358" mass="39573">MEALRGKWAKKVDYVLIDPPENSGQSQDYHYSFLHGKKTVAAVSPDPENLKKLEKDDEANVRIYIGPCAYDEGSEMWKACYSSRVSLDDFNRRFSEIGGVPRFLFQRKSPLTQSVDSVLQSVSERQTAALNDLANNPARIDSGNVASEFNSLWSLYHLAPDANLTSYTIELCCENARALLRARLLRLDVATLWNLFFQTNEREGTLRGIRFEAYAHKKILVDGMNVRANKLTANKVSNTTRIIAIPAGLTRVTLPNNDVTQLVAQRAEAVGKGGGYLLPSLPNYPVIDAAYIGGSDNSMMLQMKAGKSKKLSADKMLLVHQALGDLFVIVTPEENIATKKLAGGPNAMNQYVAILSEE</sequence>
<keyword evidence="2" id="KW-1185">Reference proteome</keyword>
<protein>
    <submittedName>
        <fullName evidence="1">Uncharacterized protein</fullName>
    </submittedName>
</protein>
<evidence type="ECO:0000313" key="2">
    <source>
        <dbReference type="Proteomes" id="UP001153069"/>
    </source>
</evidence>